<evidence type="ECO:0000259" key="10">
    <source>
        <dbReference type="PROSITE" id="PS50893"/>
    </source>
</evidence>
<evidence type="ECO:0000256" key="2">
    <source>
        <dbReference type="ARBA" id="ARBA00022448"/>
    </source>
</evidence>
<dbReference type="AlphaFoldDB" id="A0ABD3UH23"/>
<dbReference type="CDD" id="cd03213">
    <property type="entry name" value="ABCG_EPDR"/>
    <property type="match status" value="1"/>
</dbReference>
<protein>
    <recommendedName>
        <fullName evidence="10">ABC transporter domain-containing protein</fullName>
    </recommendedName>
</protein>
<dbReference type="Pfam" id="PF00005">
    <property type="entry name" value="ABC_tran"/>
    <property type="match status" value="1"/>
</dbReference>
<name>A0ABD3UH23_9LAMI</name>
<feature type="coiled-coil region" evidence="8">
    <location>
        <begin position="281"/>
        <end position="308"/>
    </location>
</feature>
<evidence type="ECO:0000256" key="3">
    <source>
        <dbReference type="ARBA" id="ARBA00022692"/>
    </source>
</evidence>
<evidence type="ECO:0000256" key="6">
    <source>
        <dbReference type="ARBA" id="ARBA00022989"/>
    </source>
</evidence>
<dbReference type="InterPro" id="IPR013525">
    <property type="entry name" value="ABC2_TM"/>
</dbReference>
<feature type="transmembrane region" description="Helical" evidence="9">
    <location>
        <begin position="485"/>
        <end position="507"/>
    </location>
</feature>
<gene>
    <name evidence="11" type="ORF">ACJIZ3_010659</name>
</gene>
<evidence type="ECO:0000256" key="8">
    <source>
        <dbReference type="SAM" id="Coils"/>
    </source>
</evidence>
<dbReference type="Pfam" id="PF01061">
    <property type="entry name" value="ABC2_membrane"/>
    <property type="match status" value="1"/>
</dbReference>
<keyword evidence="6 9" id="KW-1133">Transmembrane helix</keyword>
<dbReference type="EMBL" id="JBJXBP010000001">
    <property type="protein sequence ID" value="KAL3848777.1"/>
    <property type="molecule type" value="Genomic_DNA"/>
</dbReference>
<dbReference type="SMART" id="SM00382">
    <property type="entry name" value="AAA"/>
    <property type="match status" value="1"/>
</dbReference>
<accession>A0ABD3UH23</accession>
<dbReference type="InterPro" id="IPR017871">
    <property type="entry name" value="ABC_transporter-like_CS"/>
</dbReference>
<dbReference type="PROSITE" id="PS00211">
    <property type="entry name" value="ABC_TRANSPORTER_1"/>
    <property type="match status" value="1"/>
</dbReference>
<dbReference type="InterPro" id="IPR043926">
    <property type="entry name" value="ABCG_dom"/>
</dbReference>
<evidence type="ECO:0000256" key="9">
    <source>
        <dbReference type="SAM" id="Phobius"/>
    </source>
</evidence>
<dbReference type="Pfam" id="PF19055">
    <property type="entry name" value="ABC2_membrane_7"/>
    <property type="match status" value="1"/>
</dbReference>
<keyword evidence="3 9" id="KW-0812">Transmembrane</keyword>
<evidence type="ECO:0000313" key="11">
    <source>
        <dbReference type="EMBL" id="KAL3848777.1"/>
    </source>
</evidence>
<reference evidence="11 12" key="1">
    <citation type="submission" date="2024-12" db="EMBL/GenBank/DDBJ databases">
        <title>The unique morphological basis and parallel evolutionary history of personate flowers in Penstemon.</title>
        <authorList>
            <person name="Depatie T.H."/>
            <person name="Wessinger C.A."/>
        </authorList>
    </citation>
    <scope>NUCLEOTIDE SEQUENCE [LARGE SCALE GENOMIC DNA]</scope>
    <source>
        <strain evidence="11">WTNN_2</strain>
        <tissue evidence="11">Leaf</tissue>
    </source>
</reference>
<feature type="transmembrane region" description="Helical" evidence="9">
    <location>
        <begin position="344"/>
        <end position="366"/>
    </location>
</feature>
<dbReference type="InterPro" id="IPR003593">
    <property type="entry name" value="AAA+_ATPase"/>
</dbReference>
<feature type="domain" description="ABC transporter" evidence="10">
    <location>
        <begin position="19"/>
        <end position="273"/>
    </location>
</feature>
<dbReference type="FunFam" id="3.40.50.300:FF:001473">
    <property type="entry name" value="ATP-binding cassette transporter"/>
    <property type="match status" value="1"/>
</dbReference>
<evidence type="ECO:0000313" key="12">
    <source>
        <dbReference type="Proteomes" id="UP001634393"/>
    </source>
</evidence>
<evidence type="ECO:0000256" key="4">
    <source>
        <dbReference type="ARBA" id="ARBA00022741"/>
    </source>
</evidence>
<keyword evidence="2" id="KW-0813">Transport</keyword>
<proteinExistence type="predicted"/>
<dbReference type="PROSITE" id="PS50893">
    <property type="entry name" value="ABC_TRANSPORTER_2"/>
    <property type="match status" value="1"/>
</dbReference>
<dbReference type="SUPFAM" id="SSF52540">
    <property type="entry name" value="P-loop containing nucleoside triphosphate hydrolases"/>
    <property type="match status" value="1"/>
</dbReference>
<feature type="transmembrane region" description="Helical" evidence="9">
    <location>
        <begin position="422"/>
        <end position="445"/>
    </location>
</feature>
<dbReference type="GO" id="GO:0005524">
    <property type="term" value="F:ATP binding"/>
    <property type="evidence" value="ECO:0007669"/>
    <property type="project" value="UniProtKB-KW"/>
</dbReference>
<evidence type="ECO:0000256" key="5">
    <source>
        <dbReference type="ARBA" id="ARBA00022840"/>
    </source>
</evidence>
<dbReference type="PANTHER" id="PTHR48041">
    <property type="entry name" value="ABC TRANSPORTER G FAMILY MEMBER 28"/>
    <property type="match status" value="1"/>
</dbReference>
<dbReference type="Proteomes" id="UP001634393">
    <property type="component" value="Unassembled WGS sequence"/>
</dbReference>
<sequence>MELPIKRPDFGHNQTQYQIKTKNLSYKLPPSYIDQFDFLGRSNVPTKCILNNVSCETGPRELTAIAGPSGAGKTTLLEVLAGVITPCRVSGHVLVNDMPMDVAHFRRVSGYVTQDEALFPLLTVQETLTYSARLRLNVARDKAIARVENLLKELGLEHISGARIGSESSRGISGGEKRRVSIGVDLVHDPSVLLLDEPTSGLDSASALQVMLLLKSMAKNEGKTIVLTIHQPGFRLLDLFDKVILLSKGSVLHNGSLNLLEERLKSGGHCLPRHVNVLEFAIDLTESLHEEENDIEKTEQEIDDYILNHDEQKHFLLYSNSPFKEVLILSQRFAKIIFRTNQLFASRTIQALLAGIVLGTIFTNAFDNSKKIMKLQTQIGFFAFTLTFLISSTVEALPIFLQERRILMRETSRGVYRISSYIIANTLVFLPFLLLVAILYAAPVYWLVGLRHEIDGFLYFSLVVWMVILMSNSFVVCFSALVPDLIMGMSIIAGVMGSFFLFSGYFLSKDTIPKYWSFMQYLSLFKYPFECFIINQFGGEQGKLRCLQKIEGECLISGDQFLIQQGIKESQKWSNLIMMLCFIFCYRFVGYLLLCFKSSRGNF</sequence>
<feature type="transmembrane region" description="Helical" evidence="9">
    <location>
        <begin position="457"/>
        <end position="478"/>
    </location>
</feature>
<dbReference type="PANTHER" id="PTHR48041:SF100">
    <property type="entry name" value="ABC TRANSPORTER-LIKE"/>
    <property type="match status" value="1"/>
</dbReference>
<keyword evidence="5" id="KW-0067">ATP-binding</keyword>
<comment type="subcellular location">
    <subcellularLocation>
        <location evidence="1">Membrane</location>
        <topology evidence="1">Multi-pass membrane protein</topology>
    </subcellularLocation>
</comment>
<comment type="caution">
    <text evidence="11">The sequence shown here is derived from an EMBL/GenBank/DDBJ whole genome shotgun (WGS) entry which is preliminary data.</text>
</comment>
<keyword evidence="12" id="KW-1185">Reference proteome</keyword>
<keyword evidence="8" id="KW-0175">Coiled coil</keyword>
<dbReference type="InterPro" id="IPR050352">
    <property type="entry name" value="ABCG_transporters"/>
</dbReference>
<evidence type="ECO:0000256" key="7">
    <source>
        <dbReference type="ARBA" id="ARBA00023136"/>
    </source>
</evidence>
<organism evidence="11 12">
    <name type="scientific">Penstemon smallii</name>
    <dbReference type="NCBI Taxonomy" id="265156"/>
    <lineage>
        <taxon>Eukaryota</taxon>
        <taxon>Viridiplantae</taxon>
        <taxon>Streptophyta</taxon>
        <taxon>Embryophyta</taxon>
        <taxon>Tracheophyta</taxon>
        <taxon>Spermatophyta</taxon>
        <taxon>Magnoliopsida</taxon>
        <taxon>eudicotyledons</taxon>
        <taxon>Gunneridae</taxon>
        <taxon>Pentapetalae</taxon>
        <taxon>asterids</taxon>
        <taxon>lamiids</taxon>
        <taxon>Lamiales</taxon>
        <taxon>Plantaginaceae</taxon>
        <taxon>Cheloneae</taxon>
        <taxon>Penstemon</taxon>
    </lineage>
</organism>
<keyword evidence="7 9" id="KW-0472">Membrane</keyword>
<feature type="transmembrane region" description="Helical" evidence="9">
    <location>
        <begin position="378"/>
        <end position="401"/>
    </location>
</feature>
<dbReference type="InterPro" id="IPR003439">
    <property type="entry name" value="ABC_transporter-like_ATP-bd"/>
</dbReference>
<dbReference type="GO" id="GO:0016020">
    <property type="term" value="C:membrane"/>
    <property type="evidence" value="ECO:0007669"/>
    <property type="project" value="UniProtKB-SubCell"/>
</dbReference>
<feature type="transmembrane region" description="Helical" evidence="9">
    <location>
        <begin position="576"/>
        <end position="596"/>
    </location>
</feature>
<dbReference type="Gene3D" id="3.40.50.300">
    <property type="entry name" value="P-loop containing nucleotide triphosphate hydrolases"/>
    <property type="match status" value="1"/>
</dbReference>
<dbReference type="InterPro" id="IPR027417">
    <property type="entry name" value="P-loop_NTPase"/>
</dbReference>
<keyword evidence="4" id="KW-0547">Nucleotide-binding</keyword>
<evidence type="ECO:0000256" key="1">
    <source>
        <dbReference type="ARBA" id="ARBA00004141"/>
    </source>
</evidence>